<dbReference type="Proteomes" id="UP000183832">
    <property type="component" value="Unassembled WGS sequence"/>
</dbReference>
<name>A0A1J1I3X4_9DIPT</name>
<dbReference type="EMBL" id="CVRI01000040">
    <property type="protein sequence ID" value="CRK95008.1"/>
    <property type="molecule type" value="Genomic_DNA"/>
</dbReference>
<protein>
    <submittedName>
        <fullName evidence="1">CLUMA_CG008494, isoform A</fullName>
    </submittedName>
</protein>
<evidence type="ECO:0000313" key="1">
    <source>
        <dbReference type="EMBL" id="CRK95008.1"/>
    </source>
</evidence>
<reference evidence="1 2" key="1">
    <citation type="submission" date="2015-04" db="EMBL/GenBank/DDBJ databases">
        <authorList>
            <person name="Syromyatnikov M.Y."/>
            <person name="Popov V.N."/>
        </authorList>
    </citation>
    <scope>NUCLEOTIDE SEQUENCE [LARGE SCALE GENOMIC DNA]</scope>
</reference>
<accession>A0A1J1I3X4</accession>
<sequence>MFCYSVSLCCMSVKKWKKSANNDRKNDVYCSLTLTFSFRFRRHHQHYGNVFWKYVI</sequence>
<evidence type="ECO:0000313" key="2">
    <source>
        <dbReference type="Proteomes" id="UP000183832"/>
    </source>
</evidence>
<gene>
    <name evidence="1" type="ORF">CLUMA_CG008494</name>
</gene>
<proteinExistence type="predicted"/>
<keyword evidence="2" id="KW-1185">Reference proteome</keyword>
<dbReference type="AlphaFoldDB" id="A0A1J1I3X4"/>
<organism evidence="1 2">
    <name type="scientific">Clunio marinus</name>
    <dbReference type="NCBI Taxonomy" id="568069"/>
    <lineage>
        <taxon>Eukaryota</taxon>
        <taxon>Metazoa</taxon>
        <taxon>Ecdysozoa</taxon>
        <taxon>Arthropoda</taxon>
        <taxon>Hexapoda</taxon>
        <taxon>Insecta</taxon>
        <taxon>Pterygota</taxon>
        <taxon>Neoptera</taxon>
        <taxon>Endopterygota</taxon>
        <taxon>Diptera</taxon>
        <taxon>Nematocera</taxon>
        <taxon>Chironomoidea</taxon>
        <taxon>Chironomidae</taxon>
        <taxon>Clunio</taxon>
    </lineage>
</organism>
<feature type="non-terminal residue" evidence="1">
    <location>
        <position position="56"/>
    </location>
</feature>